<evidence type="ECO:0000313" key="3">
    <source>
        <dbReference type="Proteomes" id="UP000288216"/>
    </source>
</evidence>
<keyword evidence="3" id="KW-1185">Reference proteome</keyword>
<evidence type="ECO:0000313" key="2">
    <source>
        <dbReference type="EMBL" id="GCB84905.1"/>
    </source>
</evidence>
<name>A0A401QHQ9_SCYTO</name>
<feature type="region of interest" description="Disordered" evidence="1">
    <location>
        <begin position="28"/>
        <end position="47"/>
    </location>
</feature>
<sequence>TAEMMHKYTEAKRQEEKEAKELVERVVKGRHNTKQQRLKLQQDKQKM</sequence>
<feature type="compositionally biased region" description="Basic residues" evidence="1">
    <location>
        <begin position="28"/>
        <end position="37"/>
    </location>
</feature>
<gene>
    <name evidence="2" type="ORF">scyTo_0025526</name>
</gene>
<reference evidence="2 3" key="1">
    <citation type="journal article" date="2018" name="Nat. Ecol. Evol.">
        <title>Shark genomes provide insights into elasmobranch evolution and the origin of vertebrates.</title>
        <authorList>
            <person name="Hara Y"/>
            <person name="Yamaguchi K"/>
            <person name="Onimaru K"/>
            <person name="Kadota M"/>
            <person name="Koyanagi M"/>
            <person name="Keeley SD"/>
            <person name="Tatsumi K"/>
            <person name="Tanaka K"/>
            <person name="Motone F"/>
            <person name="Kageyama Y"/>
            <person name="Nozu R"/>
            <person name="Adachi N"/>
            <person name="Nishimura O"/>
            <person name="Nakagawa R"/>
            <person name="Tanegashima C"/>
            <person name="Kiyatake I"/>
            <person name="Matsumoto R"/>
            <person name="Murakumo K"/>
            <person name="Nishida K"/>
            <person name="Terakita A"/>
            <person name="Kuratani S"/>
            <person name="Sato K"/>
            <person name="Hyodo S Kuraku.S."/>
        </authorList>
    </citation>
    <scope>NUCLEOTIDE SEQUENCE [LARGE SCALE GENOMIC DNA]</scope>
</reference>
<dbReference type="AlphaFoldDB" id="A0A401QHQ9"/>
<evidence type="ECO:0000256" key="1">
    <source>
        <dbReference type="SAM" id="MobiDB-lite"/>
    </source>
</evidence>
<dbReference type="EMBL" id="BFAA01101887">
    <property type="protein sequence ID" value="GCB84905.1"/>
    <property type="molecule type" value="Genomic_DNA"/>
</dbReference>
<proteinExistence type="predicted"/>
<protein>
    <submittedName>
        <fullName evidence="2">Uncharacterized protein</fullName>
    </submittedName>
</protein>
<accession>A0A401QHQ9</accession>
<organism evidence="2 3">
    <name type="scientific">Scyliorhinus torazame</name>
    <name type="common">Cloudy catshark</name>
    <name type="synonym">Catulus torazame</name>
    <dbReference type="NCBI Taxonomy" id="75743"/>
    <lineage>
        <taxon>Eukaryota</taxon>
        <taxon>Metazoa</taxon>
        <taxon>Chordata</taxon>
        <taxon>Craniata</taxon>
        <taxon>Vertebrata</taxon>
        <taxon>Chondrichthyes</taxon>
        <taxon>Elasmobranchii</taxon>
        <taxon>Galeomorphii</taxon>
        <taxon>Galeoidea</taxon>
        <taxon>Carcharhiniformes</taxon>
        <taxon>Scyliorhinidae</taxon>
        <taxon>Scyliorhinus</taxon>
    </lineage>
</organism>
<dbReference type="Proteomes" id="UP000288216">
    <property type="component" value="Unassembled WGS sequence"/>
</dbReference>
<feature type="non-terminal residue" evidence="2">
    <location>
        <position position="1"/>
    </location>
</feature>
<comment type="caution">
    <text evidence="2">The sequence shown here is derived from an EMBL/GenBank/DDBJ whole genome shotgun (WGS) entry which is preliminary data.</text>
</comment>
<feature type="non-terminal residue" evidence="2">
    <location>
        <position position="47"/>
    </location>
</feature>